<organism evidence="3 4">
    <name type="scientific">Microbacterium halimionae</name>
    <dbReference type="NCBI Taxonomy" id="1526413"/>
    <lineage>
        <taxon>Bacteria</taxon>
        <taxon>Bacillati</taxon>
        <taxon>Actinomycetota</taxon>
        <taxon>Actinomycetes</taxon>
        <taxon>Micrococcales</taxon>
        <taxon>Microbacteriaceae</taxon>
        <taxon>Microbacterium</taxon>
    </lineage>
</organism>
<feature type="transmembrane region" description="Helical" evidence="1">
    <location>
        <begin position="74"/>
        <end position="93"/>
    </location>
</feature>
<dbReference type="InterPro" id="IPR038461">
    <property type="entry name" value="Schlafen_AlbA_2_dom_sf"/>
</dbReference>
<evidence type="ECO:0000313" key="3">
    <source>
        <dbReference type="EMBL" id="MBA8817661.1"/>
    </source>
</evidence>
<feature type="domain" description="Schlafen AlbA-2" evidence="2">
    <location>
        <begin position="111"/>
        <end position="249"/>
    </location>
</feature>
<dbReference type="Gene3D" id="3.30.950.30">
    <property type="entry name" value="Schlafen, AAA domain"/>
    <property type="match status" value="1"/>
</dbReference>
<keyword evidence="1" id="KW-0472">Membrane</keyword>
<evidence type="ECO:0000313" key="4">
    <source>
        <dbReference type="Proteomes" id="UP000526083"/>
    </source>
</evidence>
<comment type="caution">
    <text evidence="3">The sequence shown here is derived from an EMBL/GenBank/DDBJ whole genome shotgun (WGS) entry which is preliminary data.</text>
</comment>
<dbReference type="InterPro" id="IPR007421">
    <property type="entry name" value="Schlafen_AlbA_2_dom"/>
</dbReference>
<sequence length="278" mass="30143">MPQNSVMVEFALAIPGSLLIAALIALLIRAIFGRRLSLSLPVMMLTSLLGLSLGLLAAGWFIAGARIWTPVPLLLAFGFSIAISFIVATLFAASRRARERVDVDAVLAAGESDRVEFKETARWNVRESKRDTRMELAIAKTVAAFLNSGGGVLVIGANDDGEAIGLDRDFSTLRVPDVDRFELWLRDLFSTLLGRNAAALPRVQFDEAANGTLVCCVVCPASPRPVYVTQSKDGASTDLWVRVGNSTRSFAIDEAVEYVGRHWRPRALGGRRAALSDR</sequence>
<keyword evidence="4" id="KW-1185">Reference proteome</keyword>
<reference evidence="3 4" key="1">
    <citation type="submission" date="2020-07" db="EMBL/GenBank/DDBJ databases">
        <title>Sequencing the genomes of 1000 actinobacteria strains.</title>
        <authorList>
            <person name="Klenk H.-P."/>
        </authorList>
    </citation>
    <scope>NUCLEOTIDE SEQUENCE [LARGE SCALE GENOMIC DNA]</scope>
    <source>
        <strain evidence="3 4">DSM 27576</strain>
    </source>
</reference>
<protein>
    <recommendedName>
        <fullName evidence="2">Schlafen AlbA-2 domain-containing protein</fullName>
    </recommendedName>
</protein>
<feature type="transmembrane region" description="Helical" evidence="1">
    <location>
        <begin position="6"/>
        <end position="28"/>
    </location>
</feature>
<dbReference type="EMBL" id="JACGWY010000009">
    <property type="protein sequence ID" value="MBA8817661.1"/>
    <property type="molecule type" value="Genomic_DNA"/>
</dbReference>
<dbReference type="Pfam" id="PF04326">
    <property type="entry name" value="SLFN_AlbA_2"/>
    <property type="match status" value="1"/>
</dbReference>
<evidence type="ECO:0000256" key="1">
    <source>
        <dbReference type="SAM" id="Phobius"/>
    </source>
</evidence>
<accession>A0A7W3PN11</accession>
<name>A0A7W3PN11_9MICO</name>
<dbReference type="Proteomes" id="UP000526083">
    <property type="component" value="Unassembled WGS sequence"/>
</dbReference>
<feature type="transmembrane region" description="Helical" evidence="1">
    <location>
        <begin position="40"/>
        <end position="62"/>
    </location>
</feature>
<proteinExistence type="predicted"/>
<keyword evidence="1" id="KW-1133">Transmembrane helix</keyword>
<gene>
    <name evidence="3" type="ORF">FHX48_002766</name>
</gene>
<keyword evidence="1" id="KW-0812">Transmembrane</keyword>
<dbReference type="RefSeq" id="WP_167046001.1">
    <property type="nucleotide sequence ID" value="NZ_JAAOZB010000001.1"/>
</dbReference>
<evidence type="ECO:0000259" key="2">
    <source>
        <dbReference type="Pfam" id="PF04326"/>
    </source>
</evidence>
<dbReference type="AlphaFoldDB" id="A0A7W3PN11"/>